<dbReference type="SMART" id="SM00796">
    <property type="entry name" value="AHS1"/>
    <property type="match status" value="1"/>
</dbReference>
<dbReference type="InterPro" id="IPR003833">
    <property type="entry name" value="CT_C_D"/>
</dbReference>
<keyword evidence="3" id="KW-0067">ATP-binding</keyword>
<dbReference type="EMBL" id="MUYA01000004">
    <property type="protein sequence ID" value="OOR99804.1"/>
    <property type="molecule type" value="Genomic_DNA"/>
</dbReference>
<sequence>MLSIHLTSEYTLFCSLPPPAELAKQQKLWAFGKAIEPLADCAEVVIGMNNLTVFCRLNADLAKVREQLFALWETVQVADYQPRLIKIPVHYGGERGEDLYEVAKFHHTTPAEIIKRHTAPTYTVAMIGFQAGFPYLFGLPEHLHTPRRAEPRLSVPAGSVGIGGSQTGIYPFASPGGWQIIGRTDLALFQADQSPPTLLQAGDSVQFFAESIEL</sequence>
<protein>
    <recommendedName>
        <fullName evidence="4">Carboxyltransferase domain-containing protein</fullName>
    </recommendedName>
</protein>
<organism evidence="5 6">
    <name type="scientific">Haemophilus paracuniculus</name>
    <dbReference type="NCBI Taxonomy" id="734"/>
    <lineage>
        <taxon>Bacteria</taxon>
        <taxon>Pseudomonadati</taxon>
        <taxon>Pseudomonadota</taxon>
        <taxon>Gammaproteobacteria</taxon>
        <taxon>Pasteurellales</taxon>
        <taxon>Pasteurellaceae</taxon>
        <taxon>Haemophilus</taxon>
    </lineage>
</organism>
<dbReference type="GO" id="GO:0016787">
    <property type="term" value="F:hydrolase activity"/>
    <property type="evidence" value="ECO:0007669"/>
    <property type="project" value="UniProtKB-KW"/>
</dbReference>
<evidence type="ECO:0000313" key="6">
    <source>
        <dbReference type="Proteomes" id="UP000190867"/>
    </source>
</evidence>
<reference evidence="5 6" key="1">
    <citation type="submission" date="2017-02" db="EMBL/GenBank/DDBJ databases">
        <title>Draft genome sequence of Haemophilus paracuniculus CCUG 43573 type strain.</title>
        <authorList>
            <person name="Engstrom-Jakobsson H."/>
            <person name="Salva-Serra F."/>
            <person name="Thorell K."/>
            <person name="Gonzales-Siles L."/>
            <person name="Karlsson R."/>
            <person name="Boulund F."/>
            <person name="Engstrand L."/>
            <person name="Kristiansson E."/>
            <person name="Moore E."/>
        </authorList>
    </citation>
    <scope>NUCLEOTIDE SEQUENCE [LARGE SCALE GENOMIC DNA]</scope>
    <source>
        <strain evidence="5 6">CCUG 43573</strain>
    </source>
</reference>
<dbReference type="InterPro" id="IPR029000">
    <property type="entry name" value="Cyclophilin-like_dom_sf"/>
</dbReference>
<evidence type="ECO:0000256" key="1">
    <source>
        <dbReference type="ARBA" id="ARBA00022741"/>
    </source>
</evidence>
<evidence type="ECO:0000313" key="5">
    <source>
        <dbReference type="EMBL" id="OOR99804.1"/>
    </source>
</evidence>
<evidence type="ECO:0000256" key="3">
    <source>
        <dbReference type="ARBA" id="ARBA00022840"/>
    </source>
</evidence>
<keyword evidence="1" id="KW-0547">Nucleotide-binding</keyword>
<dbReference type="STRING" id="734.B0187_03065"/>
<dbReference type="Proteomes" id="UP000190867">
    <property type="component" value="Unassembled WGS sequence"/>
</dbReference>
<dbReference type="GO" id="GO:0005524">
    <property type="term" value="F:ATP binding"/>
    <property type="evidence" value="ECO:0007669"/>
    <property type="project" value="UniProtKB-KW"/>
</dbReference>
<evidence type="ECO:0000259" key="4">
    <source>
        <dbReference type="SMART" id="SM00796"/>
    </source>
</evidence>
<evidence type="ECO:0000256" key="2">
    <source>
        <dbReference type="ARBA" id="ARBA00022801"/>
    </source>
</evidence>
<dbReference type="PANTHER" id="PTHR34698">
    <property type="entry name" value="5-OXOPROLINASE SUBUNIT B"/>
    <property type="match status" value="1"/>
</dbReference>
<dbReference type="NCBIfam" id="TIGR00370">
    <property type="entry name" value="5-oxoprolinase subunit PxpB"/>
    <property type="match status" value="1"/>
</dbReference>
<dbReference type="AlphaFoldDB" id="A0A1T0ATD2"/>
<keyword evidence="2" id="KW-0378">Hydrolase</keyword>
<dbReference type="Pfam" id="PF02682">
    <property type="entry name" value="CT_C_D"/>
    <property type="match status" value="1"/>
</dbReference>
<proteinExistence type="predicted"/>
<comment type="caution">
    <text evidence="5">The sequence shown here is derived from an EMBL/GenBank/DDBJ whole genome shotgun (WGS) entry which is preliminary data.</text>
</comment>
<dbReference type="Gene3D" id="2.40.100.10">
    <property type="entry name" value="Cyclophilin-like"/>
    <property type="match status" value="1"/>
</dbReference>
<dbReference type="SUPFAM" id="SSF50891">
    <property type="entry name" value="Cyclophilin-like"/>
    <property type="match status" value="1"/>
</dbReference>
<dbReference type="PANTHER" id="PTHR34698:SF2">
    <property type="entry name" value="5-OXOPROLINASE SUBUNIT B"/>
    <property type="match status" value="1"/>
</dbReference>
<gene>
    <name evidence="5" type="ORF">B0187_03065</name>
</gene>
<accession>A0A1T0ATD2</accession>
<dbReference type="InterPro" id="IPR010016">
    <property type="entry name" value="PxpB"/>
</dbReference>
<dbReference type="OrthoDB" id="9778567at2"/>
<feature type="domain" description="Carboxyltransferase" evidence="4">
    <location>
        <begin position="2"/>
        <end position="199"/>
    </location>
</feature>
<dbReference type="RefSeq" id="WP_078236393.1">
    <property type="nucleotide sequence ID" value="NZ_MUYA01000004.1"/>
</dbReference>
<name>A0A1T0ATD2_9PAST</name>
<keyword evidence="6" id="KW-1185">Reference proteome</keyword>